<dbReference type="AlphaFoldDB" id="A0A7W7CVF6"/>
<dbReference type="PANTHER" id="PTHR42847">
    <property type="entry name" value="ALKANESULFONATE MONOOXYGENASE"/>
    <property type="match status" value="1"/>
</dbReference>
<reference evidence="6 7" key="1">
    <citation type="submission" date="2020-08" db="EMBL/GenBank/DDBJ databases">
        <title>Sequencing the genomes of 1000 actinobacteria strains.</title>
        <authorList>
            <person name="Klenk H.-P."/>
        </authorList>
    </citation>
    <scope>NUCLEOTIDE SEQUENCE [LARGE SCALE GENOMIC DNA]</scope>
    <source>
        <strain evidence="6 7">DSM 45518</strain>
    </source>
</reference>
<keyword evidence="4" id="KW-0503">Monooxygenase</keyword>
<evidence type="ECO:0000256" key="1">
    <source>
        <dbReference type="ARBA" id="ARBA00022630"/>
    </source>
</evidence>
<dbReference type="SUPFAM" id="SSF51679">
    <property type="entry name" value="Bacterial luciferase-like"/>
    <property type="match status" value="1"/>
</dbReference>
<dbReference type="GO" id="GO:0008726">
    <property type="term" value="F:alkanesulfonate monooxygenase activity"/>
    <property type="evidence" value="ECO:0007669"/>
    <property type="project" value="TreeGrafter"/>
</dbReference>
<name>A0A7W7CVF6_9ACTN</name>
<keyword evidence="7" id="KW-1185">Reference proteome</keyword>
<dbReference type="InterPro" id="IPR011251">
    <property type="entry name" value="Luciferase-like_dom"/>
</dbReference>
<evidence type="ECO:0000313" key="7">
    <source>
        <dbReference type="Proteomes" id="UP000542742"/>
    </source>
</evidence>
<keyword evidence="3" id="KW-0560">Oxidoreductase</keyword>
<evidence type="ECO:0000259" key="5">
    <source>
        <dbReference type="Pfam" id="PF00296"/>
    </source>
</evidence>
<evidence type="ECO:0000256" key="2">
    <source>
        <dbReference type="ARBA" id="ARBA00022643"/>
    </source>
</evidence>
<dbReference type="Proteomes" id="UP000542742">
    <property type="component" value="Unassembled WGS sequence"/>
</dbReference>
<dbReference type="InterPro" id="IPR050172">
    <property type="entry name" value="SsuD_RutA_monooxygenase"/>
</dbReference>
<keyword evidence="1" id="KW-0285">Flavoprotein</keyword>
<dbReference type="NCBIfam" id="TIGR03560">
    <property type="entry name" value="F420_Rv1855c"/>
    <property type="match status" value="1"/>
</dbReference>
<evidence type="ECO:0000313" key="6">
    <source>
        <dbReference type="EMBL" id="MBB4694023.1"/>
    </source>
</evidence>
<dbReference type="Pfam" id="PF00296">
    <property type="entry name" value="Bac_luciferase"/>
    <property type="match status" value="1"/>
</dbReference>
<sequence length="293" mass="31517">MRLSIWPGAGQSYAAVLEQARHAEETGWDGVWFADHFMPDVGPGEDDTWPVLECGSVVAALAAAVPRIRVGTLVYGITYRHPAVLANMAATVDQISGGRFVLGVGAGWQINEHEQYGIELGSLKERIDRFSEALQILHGLLRTPRTTVHGDHYRVTDAVNEPKPVQQPLPLMIGAKGEKRMLRLVAEHADEWNCWGRPELIAHKSAVLDEHCAAVGRDPRTIARTAQALTVVDGPLPANRPNAIGGSPAQLADEIAAYAANGLDELIIPDGGLGEGADRLKAMDAIKSIVSDL</sequence>
<dbReference type="PANTHER" id="PTHR42847:SF8">
    <property type="entry name" value="CONSERVED PROTEIN"/>
    <property type="match status" value="1"/>
</dbReference>
<dbReference type="EMBL" id="JACHMF010000001">
    <property type="protein sequence ID" value="MBB4694023.1"/>
    <property type="molecule type" value="Genomic_DNA"/>
</dbReference>
<dbReference type="Gene3D" id="3.20.20.30">
    <property type="entry name" value="Luciferase-like domain"/>
    <property type="match status" value="1"/>
</dbReference>
<organism evidence="6 7">
    <name type="scientific">Paractinoplanes abujensis</name>
    <dbReference type="NCBI Taxonomy" id="882441"/>
    <lineage>
        <taxon>Bacteria</taxon>
        <taxon>Bacillati</taxon>
        <taxon>Actinomycetota</taxon>
        <taxon>Actinomycetes</taxon>
        <taxon>Micromonosporales</taxon>
        <taxon>Micromonosporaceae</taxon>
        <taxon>Paractinoplanes</taxon>
    </lineage>
</organism>
<comment type="caution">
    <text evidence="6">The sequence shown here is derived from an EMBL/GenBank/DDBJ whole genome shotgun (WGS) entry which is preliminary data.</text>
</comment>
<evidence type="ECO:0000256" key="3">
    <source>
        <dbReference type="ARBA" id="ARBA00023002"/>
    </source>
</evidence>
<feature type="domain" description="Luciferase-like" evidence="5">
    <location>
        <begin position="4"/>
        <end position="233"/>
    </location>
</feature>
<dbReference type="RefSeq" id="WP_184952577.1">
    <property type="nucleotide sequence ID" value="NZ_BOMC01000052.1"/>
</dbReference>
<dbReference type="GO" id="GO:0046306">
    <property type="term" value="P:alkanesulfonate catabolic process"/>
    <property type="evidence" value="ECO:0007669"/>
    <property type="project" value="TreeGrafter"/>
</dbReference>
<keyword evidence="2" id="KW-0288">FMN</keyword>
<proteinExistence type="predicted"/>
<dbReference type="InterPro" id="IPR036661">
    <property type="entry name" value="Luciferase-like_sf"/>
</dbReference>
<dbReference type="InterPro" id="IPR019952">
    <property type="entry name" value="F420_OxRdatse_Rv1855c_pred"/>
</dbReference>
<accession>A0A7W7CVF6</accession>
<evidence type="ECO:0000256" key="4">
    <source>
        <dbReference type="ARBA" id="ARBA00023033"/>
    </source>
</evidence>
<gene>
    <name evidence="6" type="ORF">BKA14_004171</name>
</gene>
<protein>
    <submittedName>
        <fullName evidence="6">F420-dependent oxidoreductase-like protein</fullName>
    </submittedName>
</protein>